<protein>
    <submittedName>
        <fullName evidence="1">Uncharacterized protein</fullName>
    </submittedName>
</protein>
<feature type="non-terminal residue" evidence="1">
    <location>
        <position position="141"/>
    </location>
</feature>
<comment type="caution">
    <text evidence="1">The sequence shown here is derived from an EMBL/GenBank/DDBJ whole genome shotgun (WGS) entry which is preliminary data.</text>
</comment>
<dbReference type="AlphaFoldDB" id="X1AFF1"/>
<organism evidence="1">
    <name type="scientific">marine sediment metagenome</name>
    <dbReference type="NCBI Taxonomy" id="412755"/>
    <lineage>
        <taxon>unclassified sequences</taxon>
        <taxon>metagenomes</taxon>
        <taxon>ecological metagenomes</taxon>
    </lineage>
</organism>
<evidence type="ECO:0000313" key="1">
    <source>
        <dbReference type="EMBL" id="GAG68507.1"/>
    </source>
</evidence>
<sequence length="141" mass="16110">MTGKKEKTNPDLIQNLVIFKGKVTAKIKKPDKFTFESIDQEDKVKILSDFKPYGSHYVLSIQLLNESLAPISEVKIKISFPTFFTLTRSYPPTIYIPESFEEAGLLKINIEFDELNERSSKQINLHFTPVSLGNEGEIRTI</sequence>
<dbReference type="EMBL" id="BART01002824">
    <property type="protein sequence ID" value="GAG68507.1"/>
    <property type="molecule type" value="Genomic_DNA"/>
</dbReference>
<gene>
    <name evidence="1" type="ORF">S01H4_08289</name>
</gene>
<name>X1AFF1_9ZZZZ</name>
<reference evidence="1" key="1">
    <citation type="journal article" date="2014" name="Front. Microbiol.">
        <title>High frequency of phylogenetically diverse reductive dehalogenase-homologous genes in deep subseafloor sedimentary metagenomes.</title>
        <authorList>
            <person name="Kawai M."/>
            <person name="Futagami T."/>
            <person name="Toyoda A."/>
            <person name="Takaki Y."/>
            <person name="Nishi S."/>
            <person name="Hori S."/>
            <person name="Arai W."/>
            <person name="Tsubouchi T."/>
            <person name="Morono Y."/>
            <person name="Uchiyama I."/>
            <person name="Ito T."/>
            <person name="Fujiyama A."/>
            <person name="Inagaki F."/>
            <person name="Takami H."/>
        </authorList>
    </citation>
    <scope>NUCLEOTIDE SEQUENCE</scope>
    <source>
        <strain evidence="1">Expedition CK06-06</strain>
    </source>
</reference>
<accession>X1AFF1</accession>
<proteinExistence type="predicted"/>